<name>A0A177BVA2_9PLEO</name>
<dbReference type="InParanoid" id="A0A177BVA2"/>
<evidence type="ECO:0000313" key="3">
    <source>
        <dbReference type="Proteomes" id="UP000077069"/>
    </source>
</evidence>
<evidence type="ECO:0000256" key="1">
    <source>
        <dbReference type="SAM" id="MobiDB-lite"/>
    </source>
</evidence>
<dbReference type="EMBL" id="KV441562">
    <property type="protein sequence ID" value="OAF99322.1"/>
    <property type="molecule type" value="Genomic_DNA"/>
</dbReference>
<reference evidence="2 3" key="1">
    <citation type="submission" date="2016-05" db="EMBL/GenBank/DDBJ databases">
        <title>Comparative analysis of secretome profiles of manganese(II)-oxidizing ascomycete fungi.</title>
        <authorList>
            <consortium name="DOE Joint Genome Institute"/>
            <person name="Zeiner C.A."/>
            <person name="Purvine S.O."/>
            <person name="Zink E.M."/>
            <person name="Wu S."/>
            <person name="Pasa-Tolic L."/>
            <person name="Chaput D.L."/>
            <person name="Haridas S."/>
            <person name="Grigoriev I.V."/>
            <person name="Santelli C.M."/>
            <person name="Hansel C.M."/>
        </authorList>
    </citation>
    <scope>NUCLEOTIDE SEQUENCE [LARGE SCALE GENOMIC DNA]</scope>
    <source>
        <strain evidence="2 3">AP3s5-JAC2a</strain>
    </source>
</reference>
<evidence type="ECO:0000313" key="2">
    <source>
        <dbReference type="EMBL" id="OAF99322.1"/>
    </source>
</evidence>
<dbReference type="OrthoDB" id="3933435at2759"/>
<organism evidence="2 3">
    <name type="scientific">Paraphaeosphaeria sporulosa</name>
    <dbReference type="NCBI Taxonomy" id="1460663"/>
    <lineage>
        <taxon>Eukaryota</taxon>
        <taxon>Fungi</taxon>
        <taxon>Dikarya</taxon>
        <taxon>Ascomycota</taxon>
        <taxon>Pezizomycotina</taxon>
        <taxon>Dothideomycetes</taxon>
        <taxon>Pleosporomycetidae</taxon>
        <taxon>Pleosporales</taxon>
        <taxon>Massarineae</taxon>
        <taxon>Didymosphaeriaceae</taxon>
        <taxon>Paraphaeosphaeria</taxon>
    </lineage>
</organism>
<gene>
    <name evidence="2" type="ORF">CC84DRAFT_1232756</name>
</gene>
<dbReference type="RefSeq" id="XP_018029688.1">
    <property type="nucleotide sequence ID" value="XM_018183771.1"/>
</dbReference>
<keyword evidence="3" id="KW-1185">Reference proteome</keyword>
<feature type="compositionally biased region" description="Polar residues" evidence="1">
    <location>
        <begin position="319"/>
        <end position="336"/>
    </location>
</feature>
<dbReference type="Proteomes" id="UP000077069">
    <property type="component" value="Unassembled WGS sequence"/>
</dbReference>
<feature type="region of interest" description="Disordered" evidence="1">
    <location>
        <begin position="278"/>
        <end position="338"/>
    </location>
</feature>
<sequence length="373" mass="42513">MCTVIYYSFDCGHYITRCQSRCGGTKVKERRDSRRAACTAEGYVTIKRSFPCSKCSREAWLSHWEKRLEKARRFYNELVKEKLPGARAVSELINQLDKEYELEAWELRNTIPHGDRARIRRVTPAKARWSKLPPSPLKREVQPEEIVLPVITELVYNKDDDDWVPSADPLHPIDTNYELVDAGIDDDYLRSLLGEDPGEVAEPEQDNVAPFNTSWDWNDGTSETAEPNMNQLMAWNLTAADTVSSGEIGPHELRKQEDGQQEQIKKVIKAFWDVVNITNHNGQPQSPTESTEDVSINADTSDHTNPAGLQHPWIDSRSDTPNTSPPMQLQAPQSNQDQHRPYYAQWLVECRLEIREMVGPDGAWVPDPASFKA</sequence>
<protein>
    <submittedName>
        <fullName evidence="2">Uncharacterized protein</fullName>
    </submittedName>
</protein>
<accession>A0A177BVA2</accession>
<feature type="compositionally biased region" description="Polar residues" evidence="1">
    <location>
        <begin position="278"/>
        <end position="299"/>
    </location>
</feature>
<dbReference type="GeneID" id="28767257"/>
<proteinExistence type="predicted"/>
<dbReference type="AlphaFoldDB" id="A0A177BVA2"/>